<reference evidence="3" key="1">
    <citation type="submission" date="2016-06" db="EMBL/GenBank/DDBJ databases">
        <authorList>
            <person name="Varghese N."/>
            <person name="Submissions Spin"/>
        </authorList>
    </citation>
    <scope>NUCLEOTIDE SEQUENCE [LARGE SCALE GENOMIC DNA]</scope>
    <source>
        <strain evidence="3">DSM 44830</strain>
    </source>
</reference>
<sequence length="174" mass="19759">MGETRRVRLFKVKRPSGVFWYDLEPVAEDADGTWLRGAVGSPWGAPHDHGVLPVPVAVLLAVGRPWVAWWVADPADRRLEIDVCLPVERTGVDWRYVDLELDPVRHERDSRVEIEDWDEYEVACAAGWMSADDAALARGAAEDRAEALRRRDEPWQARGWWLLDGQERPRPAGA</sequence>
<dbReference type="Proteomes" id="UP000199504">
    <property type="component" value="Unassembled WGS sequence"/>
</dbReference>
<dbReference type="RefSeq" id="WP_141714839.1">
    <property type="nucleotide sequence ID" value="NZ_FMCX01000007.1"/>
</dbReference>
<dbReference type="STRING" id="262898.GA0070564_107166"/>
<dbReference type="InterPro" id="IPR007295">
    <property type="entry name" value="DUF402"/>
</dbReference>
<keyword evidence="3" id="KW-1185">Reference proteome</keyword>
<dbReference type="EMBL" id="FMCX01000007">
    <property type="protein sequence ID" value="SCF39045.1"/>
    <property type="molecule type" value="Genomic_DNA"/>
</dbReference>
<evidence type="ECO:0000259" key="1">
    <source>
        <dbReference type="Pfam" id="PF04167"/>
    </source>
</evidence>
<organism evidence="2 3">
    <name type="scientific">Micromonospora mirobrigensis</name>
    <dbReference type="NCBI Taxonomy" id="262898"/>
    <lineage>
        <taxon>Bacteria</taxon>
        <taxon>Bacillati</taxon>
        <taxon>Actinomycetota</taxon>
        <taxon>Actinomycetes</taxon>
        <taxon>Micromonosporales</taxon>
        <taxon>Micromonosporaceae</taxon>
        <taxon>Micromonospora</taxon>
    </lineage>
</organism>
<name>A0A1C5A1I6_9ACTN</name>
<accession>A0A1C5A1I6</accession>
<proteinExistence type="predicted"/>
<gene>
    <name evidence="2" type="ORF">GA0070564_107166</name>
</gene>
<dbReference type="SUPFAM" id="SSF159234">
    <property type="entry name" value="FomD-like"/>
    <property type="match status" value="1"/>
</dbReference>
<dbReference type="InterPro" id="IPR035930">
    <property type="entry name" value="FomD-like_sf"/>
</dbReference>
<evidence type="ECO:0000313" key="2">
    <source>
        <dbReference type="EMBL" id="SCF39045.1"/>
    </source>
</evidence>
<protein>
    <recommendedName>
        <fullName evidence="1">DUF402 domain-containing protein</fullName>
    </recommendedName>
</protein>
<dbReference type="OrthoDB" id="3391641at2"/>
<evidence type="ECO:0000313" key="3">
    <source>
        <dbReference type="Proteomes" id="UP000199504"/>
    </source>
</evidence>
<dbReference type="AlphaFoldDB" id="A0A1C5A1I6"/>
<feature type="domain" description="DUF402" evidence="1">
    <location>
        <begin position="43"/>
        <end position="150"/>
    </location>
</feature>
<dbReference type="Pfam" id="PF04167">
    <property type="entry name" value="DUF402"/>
    <property type="match status" value="1"/>
</dbReference>
<dbReference type="Gene3D" id="2.40.380.10">
    <property type="entry name" value="FomD-like"/>
    <property type="match status" value="1"/>
</dbReference>